<feature type="region of interest" description="Disordered" evidence="3">
    <location>
        <begin position="435"/>
        <end position="508"/>
    </location>
</feature>
<feature type="region of interest" description="Disordered" evidence="3">
    <location>
        <begin position="696"/>
        <end position="775"/>
    </location>
</feature>
<evidence type="ECO:0000259" key="4">
    <source>
        <dbReference type="PROSITE" id="PS50102"/>
    </source>
</evidence>
<feature type="compositionally biased region" description="Pro residues" evidence="3">
    <location>
        <begin position="468"/>
        <end position="481"/>
    </location>
</feature>
<dbReference type="Pfam" id="PF00076">
    <property type="entry name" value="RRM_1"/>
    <property type="match status" value="1"/>
</dbReference>
<evidence type="ECO:0000256" key="3">
    <source>
        <dbReference type="SAM" id="MobiDB-lite"/>
    </source>
</evidence>
<dbReference type="GO" id="GO:0003723">
    <property type="term" value="F:RNA binding"/>
    <property type="evidence" value="ECO:0007669"/>
    <property type="project" value="UniProtKB-UniRule"/>
</dbReference>
<dbReference type="InterPro" id="IPR035979">
    <property type="entry name" value="RBD_domain_sf"/>
</dbReference>
<proteinExistence type="predicted"/>
<dbReference type="InterPro" id="IPR012677">
    <property type="entry name" value="Nucleotide-bd_a/b_plait_sf"/>
</dbReference>
<feature type="domain" description="RRM" evidence="4">
    <location>
        <begin position="624"/>
        <end position="701"/>
    </location>
</feature>
<name>A0AAD3YB88_9TREE</name>
<dbReference type="EMBL" id="BTCM01000003">
    <property type="protein sequence ID" value="GMK56810.1"/>
    <property type="molecule type" value="Genomic_DNA"/>
</dbReference>
<dbReference type="Gene3D" id="3.30.70.330">
    <property type="match status" value="1"/>
</dbReference>
<gene>
    <name evidence="5" type="ORF">CspeluHIS016_0306500</name>
</gene>
<dbReference type="Proteomes" id="UP001222932">
    <property type="component" value="Unassembled WGS sequence"/>
</dbReference>
<dbReference type="PANTHER" id="PTHR48027">
    <property type="entry name" value="HETEROGENEOUS NUCLEAR RIBONUCLEOPROTEIN 87F-RELATED"/>
    <property type="match status" value="1"/>
</dbReference>
<sequence>MHWPPPPFGPMGSRPPVEGISPHLAMSPPRLGMAPLPPWNGSMFPPTLQGSPFKPYNHTDSPAGPPPSALGFEPIGSPPLPAINMAMHSSPFPHPMALPLPPHMNAGPPDFNPSPRPHPYILHTTLFISSIAHDTHEGTEDEIYEVLNRQGVEPTSISLLPAVHPVNRIYPDDYYAWMPKRGELTFRGCLQAEKALAILETHPYLLGQLQMVISPWPDQRARIPPTNVAPRIVRPANEEATVNRPLEGDIWDCGRSWGSIKTVFVSFEMDGPTKSTIPWKAIIEFWHEDEAAKFENDTNATGFLCGLKVSVVKDPTFIPKGSAWPPKPWDLPPASWQQPFELNRSPWQAPIETTASPSHPSVFSSSDPLPLNLVPMPMAGLIPMSIQAHPAPIAPPVVPDQNVACEVSAEQIQQPMARSMFATPPVPPAVHVEGTPVPPYPAMESQPIQQRVDQPSVARQPVALSLPLTPPSPASHPLPPRPDSRSMDNDAQVGGLPNANATHQPNGPWWRGNTARPPPNMFGESQFDDQLPPCSFSPAPWANHHKFSGGVPLPSPPWETVPLRRNVGAFKNNKGIGPKSEWYKVDGGLIASDGQVLQHVGVNQRHWKPPQALGSDACGSVDLSNLMIRDLEPQISAVFLHDVFARFGPIKSTRIMRDQSGRSRGFGFVKFEFAEDASVAISNMDNTKLGSKWIKVTHHRPNSRGPQFRRGNWNSPSAAQLTMSPPKGEAVERGDAGGTVADKPEPSRTRATSESGFVSSDKAAEPSDGHDKAAAARNCKVEEAAELLTNINLDDLTLETLLTMSPTRVLKVLTSGGDSLLRRLNVTKCERQYLPIFWGMENPQRLEVIRYINKVAPYHGKKRSDITMSIRGYVNSLSEKEEWALVNLLPYHKLVIAMALTSIG</sequence>
<accession>A0AAD3YB88</accession>
<feature type="region of interest" description="Disordered" evidence="3">
    <location>
        <begin position="50"/>
        <end position="75"/>
    </location>
</feature>
<dbReference type="SMART" id="SM00360">
    <property type="entry name" value="RRM"/>
    <property type="match status" value="1"/>
</dbReference>
<dbReference type="PROSITE" id="PS50102">
    <property type="entry name" value="RRM"/>
    <property type="match status" value="1"/>
</dbReference>
<dbReference type="InterPro" id="IPR052462">
    <property type="entry name" value="SLIRP/GR-RBP-like"/>
</dbReference>
<reference evidence="5" key="1">
    <citation type="journal article" date="2023" name="BMC Genomics">
        <title>Chromosome-level genome assemblies of Cutaneotrichosporon spp. (Trichosporonales, Basidiomycota) reveal imbalanced evolution between nucleotide sequences and chromosome synteny.</title>
        <authorList>
            <person name="Kobayashi Y."/>
            <person name="Kayamori A."/>
            <person name="Aoki K."/>
            <person name="Shiwa Y."/>
            <person name="Matsutani M."/>
            <person name="Fujita N."/>
            <person name="Sugita T."/>
            <person name="Iwasaki W."/>
            <person name="Tanaka N."/>
            <person name="Takashima M."/>
        </authorList>
    </citation>
    <scope>NUCLEOTIDE SEQUENCE</scope>
    <source>
        <strain evidence="5">HIS016</strain>
    </source>
</reference>
<evidence type="ECO:0000313" key="6">
    <source>
        <dbReference type="Proteomes" id="UP001222932"/>
    </source>
</evidence>
<feature type="region of interest" description="Disordered" evidence="3">
    <location>
        <begin position="1"/>
        <end position="24"/>
    </location>
</feature>
<keyword evidence="6" id="KW-1185">Reference proteome</keyword>
<comment type="caution">
    <text evidence="5">The sequence shown here is derived from an EMBL/GenBank/DDBJ whole genome shotgun (WGS) entry which is preliminary data.</text>
</comment>
<feature type="compositionally biased region" description="Polar residues" evidence="3">
    <location>
        <begin position="749"/>
        <end position="758"/>
    </location>
</feature>
<dbReference type="CDD" id="cd00590">
    <property type="entry name" value="RRM_SF"/>
    <property type="match status" value="1"/>
</dbReference>
<evidence type="ECO:0000313" key="5">
    <source>
        <dbReference type="EMBL" id="GMK56810.1"/>
    </source>
</evidence>
<feature type="compositionally biased region" description="Basic and acidic residues" evidence="3">
    <location>
        <begin position="762"/>
        <end position="775"/>
    </location>
</feature>
<feature type="compositionally biased region" description="Polar residues" evidence="3">
    <location>
        <begin position="712"/>
        <end position="723"/>
    </location>
</feature>
<protein>
    <recommendedName>
        <fullName evidence="4">RRM domain-containing protein</fullName>
    </recommendedName>
</protein>
<keyword evidence="1 2" id="KW-0694">RNA-binding</keyword>
<evidence type="ECO:0000256" key="2">
    <source>
        <dbReference type="PROSITE-ProRule" id="PRU00176"/>
    </source>
</evidence>
<reference evidence="5" key="2">
    <citation type="submission" date="2023-06" db="EMBL/GenBank/DDBJ databases">
        <authorList>
            <person name="Kobayashi Y."/>
            <person name="Kayamori A."/>
            <person name="Aoki K."/>
            <person name="Shiwa Y."/>
            <person name="Fujita N."/>
            <person name="Sugita T."/>
            <person name="Iwasaki W."/>
            <person name="Tanaka N."/>
            <person name="Takashima M."/>
        </authorList>
    </citation>
    <scope>NUCLEOTIDE SEQUENCE</scope>
    <source>
        <strain evidence="5">HIS016</strain>
    </source>
</reference>
<dbReference type="SUPFAM" id="SSF54928">
    <property type="entry name" value="RNA-binding domain, RBD"/>
    <property type="match status" value="1"/>
</dbReference>
<dbReference type="AlphaFoldDB" id="A0AAD3YB88"/>
<evidence type="ECO:0000256" key="1">
    <source>
        <dbReference type="ARBA" id="ARBA00022884"/>
    </source>
</evidence>
<dbReference type="InterPro" id="IPR000504">
    <property type="entry name" value="RRM_dom"/>
</dbReference>
<organism evidence="5 6">
    <name type="scientific">Cutaneotrichosporon spelunceum</name>
    <dbReference type="NCBI Taxonomy" id="1672016"/>
    <lineage>
        <taxon>Eukaryota</taxon>
        <taxon>Fungi</taxon>
        <taxon>Dikarya</taxon>
        <taxon>Basidiomycota</taxon>
        <taxon>Agaricomycotina</taxon>
        <taxon>Tremellomycetes</taxon>
        <taxon>Trichosporonales</taxon>
        <taxon>Trichosporonaceae</taxon>
        <taxon>Cutaneotrichosporon</taxon>
    </lineage>
</organism>